<dbReference type="InterPro" id="IPR036641">
    <property type="entry name" value="HPT_dom_sf"/>
</dbReference>
<proteinExistence type="predicted"/>
<evidence type="ECO:0000256" key="12">
    <source>
        <dbReference type="ARBA" id="ARBA00023012"/>
    </source>
</evidence>
<feature type="domain" description="PAS" evidence="19">
    <location>
        <begin position="296"/>
        <end position="336"/>
    </location>
</feature>
<comment type="catalytic activity">
    <reaction evidence="1">
        <text>ATP + protein L-histidine = ADP + protein N-phospho-L-histidine.</text>
        <dbReference type="EC" id="2.7.13.3"/>
    </reaction>
</comment>
<dbReference type="Pfam" id="PF00989">
    <property type="entry name" value="PAS"/>
    <property type="match status" value="1"/>
</dbReference>
<dbReference type="InterPro" id="IPR035965">
    <property type="entry name" value="PAS-like_dom_sf"/>
</dbReference>
<comment type="subcellular location">
    <subcellularLocation>
        <location evidence="2">Cell membrane</location>
        <topology evidence="2">Multi-pass membrane protein</topology>
    </subcellularLocation>
</comment>
<dbReference type="InterPro" id="IPR011006">
    <property type="entry name" value="CheY-like_superfamily"/>
</dbReference>
<sequence>MPTRSALPLRSKINLGILFTFTLVAIISFSFLSYYAANKRREALDNIRLLLDSVVAQRYESLANEIFARQDRAVAATLGEMVKVRDVLGAAVYLPDGSIFGLAGHETGLSLTLEERTRLAAGPRFFETLAGERSVLVYAEAITMIGEEVGFVRITYSTENLDRQGRTMALLFVAVLCVNLVVTIGLLHWLLRRTVILPVNRLRGAMERVRDGHPGETVTLVTGDEIGGMAGAFNAMSLTLRDNAASIEASRKQIEEANRTLEAKVRQRTADLESANARLTGEIQEREMARAESARLLDLLTATIESTAEGILVVTANRDIVAVNHRFLELFGLSRDWSLLPTPEARLAATAGRTKDPAAFASRVDVLLADLTLEAVDVVEMVDGRLLERRARTYRVGGMVCGRLYTYLDVTERTMAEKQLRDAVSELEAIVENTLVGIALIQDGVCRKINRQGAEILGYRPEELTGKPLSLIYTDAMGVAEFEARYLEALNRDGIFRSEEDVRLKDGGTGWVRLYAKSLDPLHPLREVIFAFDDIGVEKQLEENLRAAKDAAEAGTRAKSNFLAAMSHEIRTPLNAVAGMTEAALATTLSPEQREYLGVVKDSATHLLAVLNDVLDVSKIEAGKLTLEHVDFDLRRMLEGVRKALAPEAAGKGLDLTLAVAPDVPGYLRGDPVRLRQVIFNLAGNAVKFTPSGEVRIVVDRLPMARDAGERVTLSFAVTDTGIGIPEDKLDGIFQKFTQATDSITRTYGGTGLGLSISRQLVELMGGTITVRSRLGQGSRFEFAAVFQTGNPDLALDADDARLSLPGTRPLRLLLVEDNALNARVATLMLSRLGHDTRHVPDAGKALEALAKEAFDAVLMDIEMPDIDGLEATRRIRRGGDGRVRVKRPDIPILAMTAHALPEIRQECIQAGMDGFLTKPVSQAELARALHRAAVARDASRDSPAPPGGREDGTARGATPGEWDSPPVLDKDYATRHLGIRDEEYGLILSVGAKETVSGIAAARTALTGGNLDGLARTAHILKSATATMGALSCREAAARLEKAARAGDAAGAATAFGELEREAAKVMAAWQEMTGPEHAAASAKDGGA</sequence>
<dbReference type="CDD" id="cd00130">
    <property type="entry name" value="PAS"/>
    <property type="match status" value="1"/>
</dbReference>
<dbReference type="InterPro" id="IPR013767">
    <property type="entry name" value="PAS_fold"/>
</dbReference>
<keyword evidence="9" id="KW-0418">Kinase</keyword>
<feature type="region of interest" description="Disordered" evidence="15">
    <location>
        <begin position="935"/>
        <end position="970"/>
    </location>
</feature>
<evidence type="ECO:0000259" key="19">
    <source>
        <dbReference type="PROSITE" id="PS50112"/>
    </source>
</evidence>
<dbReference type="SMART" id="SM00388">
    <property type="entry name" value="HisKA"/>
    <property type="match status" value="1"/>
</dbReference>
<dbReference type="NCBIfam" id="TIGR00229">
    <property type="entry name" value="sensory_box"/>
    <property type="match status" value="1"/>
</dbReference>
<dbReference type="Gene3D" id="3.40.50.2300">
    <property type="match status" value="1"/>
</dbReference>
<evidence type="ECO:0000313" key="21">
    <source>
        <dbReference type="EMBL" id="KUG28565.1"/>
    </source>
</evidence>
<protein>
    <recommendedName>
        <fullName evidence="3">histidine kinase</fullName>
        <ecNumber evidence="3">2.7.13.3</ecNumber>
    </recommendedName>
</protein>
<dbReference type="CDD" id="cd16922">
    <property type="entry name" value="HATPase_EvgS-ArcB-TorS-like"/>
    <property type="match status" value="1"/>
</dbReference>
<dbReference type="Pfam" id="PF00512">
    <property type="entry name" value="HisKA"/>
    <property type="match status" value="1"/>
</dbReference>
<dbReference type="PROSITE" id="PS50110">
    <property type="entry name" value="RESPONSE_REGULATORY"/>
    <property type="match status" value="1"/>
</dbReference>
<dbReference type="SUPFAM" id="SSF47226">
    <property type="entry name" value="Histidine-containing phosphotransfer domain, HPT domain"/>
    <property type="match status" value="1"/>
</dbReference>
<evidence type="ECO:0000256" key="4">
    <source>
        <dbReference type="ARBA" id="ARBA00022475"/>
    </source>
</evidence>
<dbReference type="CDD" id="cd06225">
    <property type="entry name" value="HAMP"/>
    <property type="match status" value="1"/>
</dbReference>
<gene>
    <name evidence="21" type="ORF">ASZ90_001559</name>
</gene>
<evidence type="ECO:0000256" key="9">
    <source>
        <dbReference type="ARBA" id="ARBA00022777"/>
    </source>
</evidence>
<keyword evidence="7 16" id="KW-0812">Transmembrane</keyword>
<dbReference type="GO" id="GO:0006355">
    <property type="term" value="P:regulation of DNA-templated transcription"/>
    <property type="evidence" value="ECO:0007669"/>
    <property type="project" value="InterPro"/>
</dbReference>
<evidence type="ECO:0000256" key="16">
    <source>
        <dbReference type="SAM" id="Phobius"/>
    </source>
</evidence>
<dbReference type="InterPro" id="IPR036890">
    <property type="entry name" value="HATPase_C_sf"/>
</dbReference>
<dbReference type="SUPFAM" id="SSF55785">
    <property type="entry name" value="PYP-like sensor domain (PAS domain)"/>
    <property type="match status" value="2"/>
</dbReference>
<dbReference type="PRINTS" id="PR00344">
    <property type="entry name" value="BCTRLSENSOR"/>
</dbReference>
<keyword evidence="6" id="KW-0808">Transferase</keyword>
<dbReference type="SUPFAM" id="SSF52172">
    <property type="entry name" value="CheY-like"/>
    <property type="match status" value="1"/>
</dbReference>
<evidence type="ECO:0000256" key="13">
    <source>
        <dbReference type="ARBA" id="ARBA00023136"/>
    </source>
</evidence>
<dbReference type="InterPro" id="IPR001789">
    <property type="entry name" value="Sig_transdc_resp-reg_receiver"/>
</dbReference>
<dbReference type="SMART" id="SM00091">
    <property type="entry name" value="PAS"/>
    <property type="match status" value="2"/>
</dbReference>
<feature type="coiled-coil region" evidence="14">
    <location>
        <begin position="244"/>
        <end position="292"/>
    </location>
</feature>
<keyword evidence="10" id="KW-0067">ATP-binding</keyword>
<dbReference type="CDD" id="cd17546">
    <property type="entry name" value="REC_hyHK_CKI1_RcsC-like"/>
    <property type="match status" value="1"/>
</dbReference>
<evidence type="ECO:0000256" key="7">
    <source>
        <dbReference type="ARBA" id="ARBA00022692"/>
    </source>
</evidence>
<keyword evidence="8" id="KW-0547">Nucleotide-binding</keyword>
<dbReference type="EMBL" id="LNQE01000206">
    <property type="protein sequence ID" value="KUG28565.1"/>
    <property type="molecule type" value="Genomic_DNA"/>
</dbReference>
<comment type="caution">
    <text evidence="21">The sequence shown here is derived from an EMBL/GenBank/DDBJ whole genome shotgun (WGS) entry which is preliminary data.</text>
</comment>
<dbReference type="Pfam" id="PF00072">
    <property type="entry name" value="Response_reg"/>
    <property type="match status" value="1"/>
</dbReference>
<dbReference type="PROSITE" id="PS50109">
    <property type="entry name" value="HIS_KIN"/>
    <property type="match status" value="1"/>
</dbReference>
<evidence type="ECO:0000256" key="6">
    <source>
        <dbReference type="ARBA" id="ARBA00022679"/>
    </source>
</evidence>
<evidence type="ECO:0000259" key="17">
    <source>
        <dbReference type="PROSITE" id="PS50109"/>
    </source>
</evidence>
<dbReference type="Gene3D" id="3.30.565.10">
    <property type="entry name" value="Histidine kinase-like ATPase, C-terminal domain"/>
    <property type="match status" value="1"/>
</dbReference>
<evidence type="ECO:0000256" key="1">
    <source>
        <dbReference type="ARBA" id="ARBA00000085"/>
    </source>
</evidence>
<dbReference type="SUPFAM" id="SSF55874">
    <property type="entry name" value="ATPase domain of HSP90 chaperone/DNA topoisomerase II/histidine kinase"/>
    <property type="match status" value="1"/>
</dbReference>
<dbReference type="SMART" id="SM00387">
    <property type="entry name" value="HATPase_c"/>
    <property type="match status" value="1"/>
</dbReference>
<dbReference type="InterPro" id="IPR000014">
    <property type="entry name" value="PAS"/>
</dbReference>
<evidence type="ECO:0000259" key="18">
    <source>
        <dbReference type="PROSITE" id="PS50110"/>
    </source>
</evidence>
<keyword evidence="5" id="KW-0597">Phosphoprotein</keyword>
<dbReference type="InterPro" id="IPR008207">
    <property type="entry name" value="Sig_transdc_His_kin_Hpt_dom"/>
</dbReference>
<dbReference type="SUPFAM" id="SSF47384">
    <property type="entry name" value="Homodimeric domain of signal transducing histidine kinase"/>
    <property type="match status" value="1"/>
</dbReference>
<feature type="domain" description="PAS" evidence="19">
    <location>
        <begin position="443"/>
        <end position="493"/>
    </location>
</feature>
<evidence type="ECO:0000256" key="5">
    <source>
        <dbReference type="ARBA" id="ARBA00022553"/>
    </source>
</evidence>
<feature type="domain" description="Response regulatory" evidence="18">
    <location>
        <begin position="812"/>
        <end position="934"/>
    </location>
</feature>
<feature type="domain" description="HAMP" evidence="20">
    <location>
        <begin position="193"/>
        <end position="245"/>
    </location>
</feature>
<feature type="transmembrane region" description="Helical" evidence="16">
    <location>
        <begin position="15"/>
        <end position="37"/>
    </location>
</feature>
<dbReference type="PROSITE" id="PS50885">
    <property type="entry name" value="HAMP"/>
    <property type="match status" value="1"/>
</dbReference>
<keyword evidence="14" id="KW-0175">Coiled coil</keyword>
<evidence type="ECO:0000259" key="20">
    <source>
        <dbReference type="PROSITE" id="PS50885"/>
    </source>
</evidence>
<dbReference type="Pfam" id="PF12860">
    <property type="entry name" value="PAS_7"/>
    <property type="match status" value="1"/>
</dbReference>
<dbReference type="SUPFAM" id="SSF158472">
    <property type="entry name" value="HAMP domain-like"/>
    <property type="match status" value="1"/>
</dbReference>
<dbReference type="GO" id="GO:0000155">
    <property type="term" value="F:phosphorelay sensor kinase activity"/>
    <property type="evidence" value="ECO:0007669"/>
    <property type="project" value="InterPro"/>
</dbReference>
<dbReference type="InterPro" id="IPR003661">
    <property type="entry name" value="HisK_dim/P_dom"/>
</dbReference>
<dbReference type="Pfam" id="PF00672">
    <property type="entry name" value="HAMP"/>
    <property type="match status" value="1"/>
</dbReference>
<dbReference type="InterPro" id="IPR036097">
    <property type="entry name" value="HisK_dim/P_sf"/>
</dbReference>
<dbReference type="InterPro" id="IPR003594">
    <property type="entry name" value="HATPase_dom"/>
</dbReference>
<evidence type="ECO:0000256" key="14">
    <source>
        <dbReference type="SAM" id="Coils"/>
    </source>
</evidence>
<reference evidence="21" key="1">
    <citation type="journal article" date="2015" name="Proc. Natl. Acad. Sci. U.S.A.">
        <title>Networks of energetic and metabolic interactions define dynamics in microbial communities.</title>
        <authorList>
            <person name="Embree M."/>
            <person name="Liu J.K."/>
            <person name="Al-Bassam M.M."/>
            <person name="Zengler K."/>
        </authorList>
    </citation>
    <scope>NUCLEOTIDE SEQUENCE</scope>
</reference>
<evidence type="ECO:0000256" key="11">
    <source>
        <dbReference type="ARBA" id="ARBA00022989"/>
    </source>
</evidence>
<dbReference type="CDD" id="cd00082">
    <property type="entry name" value="HisKA"/>
    <property type="match status" value="1"/>
</dbReference>
<dbReference type="PANTHER" id="PTHR45339">
    <property type="entry name" value="HYBRID SIGNAL TRANSDUCTION HISTIDINE KINASE J"/>
    <property type="match status" value="1"/>
</dbReference>
<dbReference type="PANTHER" id="PTHR45339:SF1">
    <property type="entry name" value="HYBRID SIGNAL TRANSDUCTION HISTIDINE KINASE J"/>
    <property type="match status" value="1"/>
</dbReference>
<keyword evidence="13 16" id="KW-0472">Membrane</keyword>
<dbReference type="AlphaFoldDB" id="A0A0W8G5Z3"/>
<dbReference type="FunFam" id="3.30.565.10:FF:000010">
    <property type="entry name" value="Sensor histidine kinase RcsC"/>
    <property type="match status" value="1"/>
</dbReference>
<accession>A0A0W8G5Z3</accession>
<evidence type="ECO:0000256" key="3">
    <source>
        <dbReference type="ARBA" id="ARBA00012438"/>
    </source>
</evidence>
<dbReference type="GO" id="GO:0005886">
    <property type="term" value="C:plasma membrane"/>
    <property type="evidence" value="ECO:0007669"/>
    <property type="project" value="UniProtKB-SubCell"/>
</dbReference>
<evidence type="ECO:0000256" key="2">
    <source>
        <dbReference type="ARBA" id="ARBA00004651"/>
    </source>
</evidence>
<evidence type="ECO:0000256" key="15">
    <source>
        <dbReference type="SAM" id="MobiDB-lite"/>
    </source>
</evidence>
<dbReference type="InterPro" id="IPR003660">
    <property type="entry name" value="HAMP_dom"/>
</dbReference>
<dbReference type="SMART" id="SM00448">
    <property type="entry name" value="REC"/>
    <property type="match status" value="1"/>
</dbReference>
<feature type="domain" description="Histidine kinase" evidence="17">
    <location>
        <begin position="565"/>
        <end position="789"/>
    </location>
</feature>
<feature type="transmembrane region" description="Helical" evidence="16">
    <location>
        <begin position="169"/>
        <end position="191"/>
    </location>
</feature>
<dbReference type="FunFam" id="1.10.287.130:FF:000002">
    <property type="entry name" value="Two-component osmosensing histidine kinase"/>
    <property type="match status" value="1"/>
</dbReference>
<dbReference type="Gene3D" id="1.20.120.160">
    <property type="entry name" value="HPT domain"/>
    <property type="match status" value="1"/>
</dbReference>
<dbReference type="Gene3D" id="3.30.450.20">
    <property type="entry name" value="PAS domain"/>
    <property type="match status" value="2"/>
</dbReference>
<dbReference type="Pfam" id="PF02518">
    <property type="entry name" value="HATPase_c"/>
    <property type="match status" value="1"/>
</dbReference>
<dbReference type="Pfam" id="PF01627">
    <property type="entry name" value="Hpt"/>
    <property type="match status" value="1"/>
</dbReference>
<dbReference type="PROSITE" id="PS50112">
    <property type="entry name" value="PAS"/>
    <property type="match status" value="2"/>
</dbReference>
<dbReference type="InterPro" id="IPR004358">
    <property type="entry name" value="Sig_transdc_His_kin-like_C"/>
</dbReference>
<keyword evidence="11 16" id="KW-1133">Transmembrane helix</keyword>
<organism evidence="21">
    <name type="scientific">hydrocarbon metagenome</name>
    <dbReference type="NCBI Taxonomy" id="938273"/>
    <lineage>
        <taxon>unclassified sequences</taxon>
        <taxon>metagenomes</taxon>
        <taxon>ecological metagenomes</taxon>
    </lineage>
</organism>
<evidence type="ECO:0000256" key="10">
    <source>
        <dbReference type="ARBA" id="ARBA00022840"/>
    </source>
</evidence>
<keyword evidence="12" id="KW-0902">Two-component regulatory system</keyword>
<keyword evidence="4" id="KW-1003">Cell membrane</keyword>
<dbReference type="Gene3D" id="6.10.340.10">
    <property type="match status" value="1"/>
</dbReference>
<dbReference type="EC" id="2.7.13.3" evidence="3"/>
<name>A0A0W8G5Z3_9ZZZZ</name>
<dbReference type="SMART" id="SM00304">
    <property type="entry name" value="HAMP"/>
    <property type="match status" value="1"/>
</dbReference>
<evidence type="ECO:0000256" key="8">
    <source>
        <dbReference type="ARBA" id="ARBA00022741"/>
    </source>
</evidence>
<dbReference type="Gene3D" id="1.10.287.130">
    <property type="match status" value="1"/>
</dbReference>
<dbReference type="InterPro" id="IPR005467">
    <property type="entry name" value="His_kinase_dom"/>
</dbReference>
<dbReference type="GO" id="GO:0005524">
    <property type="term" value="F:ATP binding"/>
    <property type="evidence" value="ECO:0007669"/>
    <property type="project" value="UniProtKB-KW"/>
</dbReference>